<dbReference type="VEuPathDB" id="VectorBase:ISCI009649"/>
<keyword evidence="4" id="KW-1185">Reference proteome</keyword>
<dbReference type="InParanoid" id="B7Q3A7"/>
<feature type="region of interest" description="Disordered" evidence="1">
    <location>
        <begin position="1"/>
        <end position="34"/>
    </location>
</feature>
<dbReference type="PaxDb" id="6945-B7Q3A7"/>
<reference evidence="3" key="2">
    <citation type="submission" date="2020-05" db="UniProtKB">
        <authorList>
            <consortium name="EnsemblMetazoa"/>
        </authorList>
    </citation>
    <scope>IDENTIFICATION</scope>
    <source>
        <strain evidence="3">wikel</strain>
    </source>
</reference>
<dbReference type="AlphaFoldDB" id="B7Q3A7"/>
<dbReference type="Proteomes" id="UP000001555">
    <property type="component" value="Unassembled WGS sequence"/>
</dbReference>
<dbReference type="EMBL" id="ABJB010022509">
    <property type="status" value="NOT_ANNOTATED_CDS"/>
    <property type="molecule type" value="Genomic_DNA"/>
</dbReference>
<evidence type="ECO:0000313" key="2">
    <source>
        <dbReference type="EMBL" id="EEC13329.1"/>
    </source>
</evidence>
<accession>B7Q3A7</accession>
<evidence type="ECO:0000313" key="3">
    <source>
        <dbReference type="EnsemblMetazoa" id="ISCW009649-PA"/>
    </source>
</evidence>
<name>B7Q3A7_IXOSC</name>
<gene>
    <name evidence="2" type="ORF">IscW_ISCW009649</name>
</gene>
<dbReference type="EMBL" id="DS848412">
    <property type="protein sequence ID" value="EEC13329.1"/>
    <property type="molecule type" value="Genomic_DNA"/>
</dbReference>
<evidence type="ECO:0000313" key="4">
    <source>
        <dbReference type="Proteomes" id="UP000001555"/>
    </source>
</evidence>
<proteinExistence type="predicted"/>
<protein>
    <submittedName>
        <fullName evidence="2 3">Uncharacterized protein</fullName>
    </submittedName>
</protein>
<evidence type="ECO:0000256" key="1">
    <source>
        <dbReference type="SAM" id="MobiDB-lite"/>
    </source>
</evidence>
<dbReference type="HOGENOM" id="CLU_2186828_0_0_1"/>
<organism>
    <name type="scientific">Ixodes scapularis</name>
    <name type="common">Black-legged tick</name>
    <name type="synonym">Deer tick</name>
    <dbReference type="NCBI Taxonomy" id="6945"/>
    <lineage>
        <taxon>Eukaryota</taxon>
        <taxon>Metazoa</taxon>
        <taxon>Ecdysozoa</taxon>
        <taxon>Arthropoda</taxon>
        <taxon>Chelicerata</taxon>
        <taxon>Arachnida</taxon>
        <taxon>Acari</taxon>
        <taxon>Parasitiformes</taxon>
        <taxon>Ixodida</taxon>
        <taxon>Ixodoidea</taxon>
        <taxon>Ixodidae</taxon>
        <taxon>Ixodinae</taxon>
        <taxon>Ixodes</taxon>
    </lineage>
</organism>
<dbReference type="EnsemblMetazoa" id="ISCW009649-RA">
    <property type="protein sequence ID" value="ISCW009649-PA"/>
    <property type="gene ID" value="ISCW009649"/>
</dbReference>
<dbReference type="VEuPathDB" id="VectorBase:ISCW009649"/>
<reference evidence="2 4" key="1">
    <citation type="submission" date="2008-03" db="EMBL/GenBank/DDBJ databases">
        <title>Annotation of Ixodes scapularis.</title>
        <authorList>
            <consortium name="Ixodes scapularis Genome Project Consortium"/>
            <person name="Caler E."/>
            <person name="Hannick L.I."/>
            <person name="Bidwell S."/>
            <person name="Joardar V."/>
            <person name="Thiagarajan M."/>
            <person name="Amedeo P."/>
            <person name="Galinsky K.J."/>
            <person name="Schobel S."/>
            <person name="Inman J."/>
            <person name="Hostetler J."/>
            <person name="Miller J."/>
            <person name="Hammond M."/>
            <person name="Megy K."/>
            <person name="Lawson D."/>
            <person name="Kodira C."/>
            <person name="Sutton G."/>
            <person name="Meyer J."/>
            <person name="Hill C.A."/>
            <person name="Birren B."/>
            <person name="Nene V."/>
            <person name="Collins F."/>
            <person name="Alarcon-Chaidez F."/>
            <person name="Wikel S."/>
            <person name="Strausberg R."/>
        </authorList>
    </citation>
    <scope>NUCLEOTIDE SEQUENCE [LARGE SCALE GENOMIC DNA]</scope>
    <source>
        <strain evidence="4">Wikel</strain>
        <strain evidence="2">Wikel colony</strain>
    </source>
</reference>
<sequence length="109" mass="11798">MDPISWPSGLVRTTRPPPPGSVAGHGRSGGGGGIDGLAARPMRCCIWTAVFWRVSVWEPLDADDKRLVPLARRRGRCRVDEVHAGTVGLRDRETGPCYVDSTMPTKTTS</sequence>